<dbReference type="Pfam" id="PF01734">
    <property type="entry name" value="Patatin"/>
    <property type="match status" value="1"/>
</dbReference>
<dbReference type="AlphaFoldDB" id="A0A5M4FIU6"/>
<dbReference type="GO" id="GO:0016787">
    <property type="term" value="F:hydrolase activity"/>
    <property type="evidence" value="ECO:0007669"/>
    <property type="project" value="UniProtKB-UniRule"/>
</dbReference>
<dbReference type="PROSITE" id="PS51635">
    <property type="entry name" value="PNPLA"/>
    <property type="match status" value="1"/>
</dbReference>
<keyword evidence="2" id="KW-0442">Lipid degradation</keyword>
<dbReference type="GO" id="GO:0016042">
    <property type="term" value="P:lipid catabolic process"/>
    <property type="evidence" value="ECO:0007669"/>
    <property type="project" value="UniProtKB-UniRule"/>
</dbReference>
<dbReference type="InterPro" id="IPR016035">
    <property type="entry name" value="Acyl_Trfase/lysoPLipase"/>
</dbReference>
<feature type="active site" description="Nucleophile" evidence="2">
    <location>
        <position position="80"/>
    </location>
</feature>
<gene>
    <name evidence="5" type="ORF">ESP70_004305</name>
</gene>
<protein>
    <submittedName>
        <fullName evidence="5">Patatin-like phospholipase family protein</fullName>
    </submittedName>
</protein>
<comment type="caution">
    <text evidence="5">The sequence shown here is derived from an EMBL/GenBank/DDBJ whole genome shotgun (WGS) entry which is preliminary data.</text>
</comment>
<dbReference type="RefSeq" id="WP_149688090.1">
    <property type="nucleotide sequence ID" value="NZ_SDPQ02000001.1"/>
</dbReference>
<evidence type="ECO:0000256" key="2">
    <source>
        <dbReference type="PROSITE-ProRule" id="PRU01161"/>
    </source>
</evidence>
<dbReference type="InterPro" id="IPR002641">
    <property type="entry name" value="PNPLA_dom"/>
</dbReference>
<evidence type="ECO:0000313" key="5">
    <source>
        <dbReference type="EMBL" id="KAA1399981.1"/>
    </source>
</evidence>
<dbReference type="EMBL" id="SDPQ02000001">
    <property type="protein sequence ID" value="KAA1399981.1"/>
    <property type="molecule type" value="Genomic_DNA"/>
</dbReference>
<evidence type="ECO:0000256" key="1">
    <source>
        <dbReference type="ARBA" id="ARBA00023098"/>
    </source>
</evidence>
<comment type="caution">
    <text evidence="2">Lacks conserved residue(s) required for the propagation of feature annotation.</text>
</comment>
<sequence>MGQPEDPDQWVVDSPAIGTGLQPQRFRGDKPPRKPPRSAAPVALTISGGGFRATLAGLGAIRLLADAGLLPDLRYVSSVSGGSLANGLLASRWPLLREADFTGAAVQEHLIDPFLAQISSQSLKWSLVRGIWRTVGSSTRTDLLARRFDEWWFDGVELEQLDRGVRWIINAANLTTGVRFGFERDTVGDYTIGHVPTAGTGLRLSTAVAASAAVPGAFAPVVLTSPEFPGAGHAPVLMDGGTYDNTGLQALDDKAYRDVFLVALNAGGLLRPGPYGRLPVIRDLARANSLLYRQSVALRTTSLVAQFQRGRKAGAGSLPADGRRGVLTGLVTALPDPGPAPLRAWRARFPEARTYGGRDLALVPTVFDKLEPALCRALVHRGWWTVGAALATFFPRRLGDFSEWAAPEL</sequence>
<feature type="short sequence motif" description="DGA/G" evidence="2">
    <location>
        <begin position="239"/>
        <end position="241"/>
    </location>
</feature>
<keyword evidence="6" id="KW-1185">Reference proteome</keyword>
<keyword evidence="2" id="KW-0378">Hydrolase</keyword>
<name>A0A5M4FIU6_9ACTN</name>
<keyword evidence="1 2" id="KW-0443">Lipid metabolism</keyword>
<reference evidence="5" key="1">
    <citation type="submission" date="2019-09" db="EMBL/GenBank/DDBJ databases">
        <authorList>
            <person name="Li J."/>
        </authorList>
    </citation>
    <scope>NUCLEOTIDE SEQUENCE [LARGE SCALE GENOMIC DNA]</scope>
    <source>
        <strain evidence="5">JCM 14732</strain>
    </source>
</reference>
<feature type="domain" description="PNPLA" evidence="4">
    <location>
        <begin position="44"/>
        <end position="252"/>
    </location>
</feature>
<evidence type="ECO:0000256" key="3">
    <source>
        <dbReference type="SAM" id="MobiDB-lite"/>
    </source>
</evidence>
<proteinExistence type="predicted"/>
<feature type="region of interest" description="Disordered" evidence="3">
    <location>
        <begin position="1"/>
        <end position="40"/>
    </location>
</feature>
<feature type="active site" description="Proton acceptor" evidence="2">
    <location>
        <position position="239"/>
    </location>
</feature>
<accession>A0A5M4FIU6</accession>
<organism evidence="5 6">
    <name type="scientific">Aeromicrobium ginsengisoli</name>
    <dbReference type="NCBI Taxonomy" id="363867"/>
    <lineage>
        <taxon>Bacteria</taxon>
        <taxon>Bacillati</taxon>
        <taxon>Actinomycetota</taxon>
        <taxon>Actinomycetes</taxon>
        <taxon>Propionibacteriales</taxon>
        <taxon>Nocardioidaceae</taxon>
        <taxon>Aeromicrobium</taxon>
    </lineage>
</organism>
<evidence type="ECO:0000313" key="6">
    <source>
        <dbReference type="Proteomes" id="UP000380867"/>
    </source>
</evidence>
<dbReference type="SUPFAM" id="SSF52151">
    <property type="entry name" value="FabD/lysophospholipase-like"/>
    <property type="match status" value="1"/>
</dbReference>
<dbReference type="OrthoDB" id="9813090at2"/>
<dbReference type="Gene3D" id="3.40.1090.10">
    <property type="entry name" value="Cytosolic phospholipase A2 catalytic domain"/>
    <property type="match status" value="2"/>
</dbReference>
<dbReference type="Proteomes" id="UP000380867">
    <property type="component" value="Unassembled WGS sequence"/>
</dbReference>
<evidence type="ECO:0000259" key="4">
    <source>
        <dbReference type="PROSITE" id="PS51635"/>
    </source>
</evidence>